<accession>A0A9D1SV41</accession>
<dbReference type="Pfam" id="PF20116">
    <property type="entry name" value="DUF6506"/>
    <property type="match status" value="2"/>
</dbReference>
<proteinExistence type="predicted"/>
<organism evidence="1 2">
    <name type="scientific">Candidatus Allocopromorpha excrementipullorum</name>
    <dbReference type="NCBI Taxonomy" id="2840743"/>
    <lineage>
        <taxon>Bacteria</taxon>
        <taxon>Bacillati</taxon>
        <taxon>Bacillota</taxon>
        <taxon>Clostridia</taxon>
        <taxon>Eubacteriales</taxon>
        <taxon>Eubacteriaceae</taxon>
        <taxon>Eubacteriaceae incertae sedis</taxon>
        <taxon>Candidatus Allocopromorpha</taxon>
    </lineage>
</organism>
<sequence length="183" mass="20597">MLNFAFVINVSGAAPENYSVIYENDESRSIIAGVDGIEAGKAYVRELIGQGYTLINLCGDFDDDVTEEIRKDAGEGITVENARYTIDELAKLNKLESFHDYGMIVKMDGVDEPQWRRLENADCALRAVFVRDMDQAKAAALEMVRKRVDFIELCSWFDQMMMEKISDETGGKVPIGTCGRIYR</sequence>
<comment type="caution">
    <text evidence="1">The sequence shown here is derived from an EMBL/GenBank/DDBJ whole genome shotgun (WGS) entry which is preliminary data.</text>
</comment>
<evidence type="ECO:0000313" key="2">
    <source>
        <dbReference type="Proteomes" id="UP000824130"/>
    </source>
</evidence>
<name>A0A9D1SV41_9FIRM</name>
<reference evidence="1" key="1">
    <citation type="submission" date="2020-10" db="EMBL/GenBank/DDBJ databases">
        <authorList>
            <person name="Gilroy R."/>
        </authorList>
    </citation>
    <scope>NUCLEOTIDE SEQUENCE</scope>
    <source>
        <strain evidence="1">ChiSjej4B22-8349</strain>
    </source>
</reference>
<dbReference type="Proteomes" id="UP000824130">
    <property type="component" value="Unassembled WGS sequence"/>
</dbReference>
<dbReference type="AlphaFoldDB" id="A0A9D1SV41"/>
<protein>
    <submittedName>
        <fullName evidence="1">Uncharacterized protein</fullName>
    </submittedName>
</protein>
<evidence type="ECO:0000313" key="1">
    <source>
        <dbReference type="EMBL" id="HIU96460.1"/>
    </source>
</evidence>
<gene>
    <name evidence="1" type="ORF">IAD25_07140</name>
</gene>
<dbReference type="EMBL" id="DVOB01000152">
    <property type="protein sequence ID" value="HIU96460.1"/>
    <property type="molecule type" value="Genomic_DNA"/>
</dbReference>
<reference evidence="1" key="2">
    <citation type="journal article" date="2021" name="PeerJ">
        <title>Extensive microbial diversity within the chicken gut microbiome revealed by metagenomics and culture.</title>
        <authorList>
            <person name="Gilroy R."/>
            <person name="Ravi A."/>
            <person name="Getino M."/>
            <person name="Pursley I."/>
            <person name="Horton D.L."/>
            <person name="Alikhan N.F."/>
            <person name="Baker D."/>
            <person name="Gharbi K."/>
            <person name="Hall N."/>
            <person name="Watson M."/>
            <person name="Adriaenssens E.M."/>
            <person name="Foster-Nyarko E."/>
            <person name="Jarju S."/>
            <person name="Secka A."/>
            <person name="Antonio M."/>
            <person name="Oren A."/>
            <person name="Chaudhuri R.R."/>
            <person name="La Ragione R."/>
            <person name="Hildebrand F."/>
            <person name="Pallen M.J."/>
        </authorList>
    </citation>
    <scope>NUCLEOTIDE SEQUENCE</scope>
    <source>
        <strain evidence="1">ChiSjej4B22-8349</strain>
    </source>
</reference>
<dbReference type="InterPro" id="IPR045441">
    <property type="entry name" value="DUF6506"/>
</dbReference>